<feature type="non-terminal residue" evidence="2">
    <location>
        <position position="227"/>
    </location>
</feature>
<reference evidence="2" key="1">
    <citation type="submission" date="2023-10" db="EMBL/GenBank/DDBJ databases">
        <authorList>
            <person name="Chen Y."/>
            <person name="Shah S."/>
            <person name="Dougan E. K."/>
            <person name="Thang M."/>
            <person name="Chan C."/>
        </authorList>
    </citation>
    <scope>NUCLEOTIDE SEQUENCE [LARGE SCALE GENOMIC DNA]</scope>
</reference>
<feature type="compositionally biased region" description="Basic and acidic residues" evidence="1">
    <location>
        <begin position="95"/>
        <end position="110"/>
    </location>
</feature>
<dbReference type="EMBL" id="CAUYUJ010019450">
    <property type="protein sequence ID" value="CAK0891265.1"/>
    <property type="molecule type" value="Genomic_DNA"/>
</dbReference>
<name>A0ABN9X131_9DINO</name>
<feature type="region of interest" description="Disordered" evidence="1">
    <location>
        <begin position="181"/>
        <end position="227"/>
    </location>
</feature>
<comment type="caution">
    <text evidence="2">The sequence shown here is derived from an EMBL/GenBank/DDBJ whole genome shotgun (WGS) entry which is preliminary data.</text>
</comment>
<gene>
    <name evidence="2" type="ORF">PCOR1329_LOCUS71257</name>
</gene>
<dbReference type="Proteomes" id="UP001189429">
    <property type="component" value="Unassembled WGS sequence"/>
</dbReference>
<feature type="compositionally biased region" description="Low complexity" evidence="1">
    <location>
        <begin position="83"/>
        <end position="94"/>
    </location>
</feature>
<sequence>MCSGQGTPRDRRALLAQGPLLRVAAPEVNPALGLRVVAVHVAAFCLPGASANRPRVLQFAAESPAAAAAGAAPARLGPEQKPQAVVPQRALAAAAERRAGPRAETADVPHPRRAKAAAQVDLKSPIQAFSMTAKGNFVRNSGRRAAKGSHPSSLVAASRAQVVHGLQLAPGGLPEPPPAHVLGSGDPAAFADYGDDGNADGVFVPPPTPNGTALDVALEGLPSDEDR</sequence>
<feature type="region of interest" description="Disordered" evidence="1">
    <location>
        <begin position="71"/>
        <end position="114"/>
    </location>
</feature>
<proteinExistence type="predicted"/>
<protein>
    <submittedName>
        <fullName evidence="2">Uncharacterized protein</fullName>
    </submittedName>
</protein>
<evidence type="ECO:0000256" key="1">
    <source>
        <dbReference type="SAM" id="MobiDB-lite"/>
    </source>
</evidence>
<evidence type="ECO:0000313" key="2">
    <source>
        <dbReference type="EMBL" id="CAK0891265.1"/>
    </source>
</evidence>
<keyword evidence="3" id="KW-1185">Reference proteome</keyword>
<evidence type="ECO:0000313" key="3">
    <source>
        <dbReference type="Proteomes" id="UP001189429"/>
    </source>
</evidence>
<accession>A0ABN9X131</accession>
<organism evidence="2 3">
    <name type="scientific">Prorocentrum cordatum</name>
    <dbReference type="NCBI Taxonomy" id="2364126"/>
    <lineage>
        <taxon>Eukaryota</taxon>
        <taxon>Sar</taxon>
        <taxon>Alveolata</taxon>
        <taxon>Dinophyceae</taxon>
        <taxon>Prorocentrales</taxon>
        <taxon>Prorocentraceae</taxon>
        <taxon>Prorocentrum</taxon>
    </lineage>
</organism>